<organism evidence="4 5">
    <name type="scientific">Endobacterium cereale</name>
    <dbReference type="NCBI Taxonomy" id="2663029"/>
    <lineage>
        <taxon>Bacteria</taxon>
        <taxon>Pseudomonadati</taxon>
        <taxon>Pseudomonadota</taxon>
        <taxon>Alphaproteobacteria</taxon>
        <taxon>Hyphomicrobiales</taxon>
        <taxon>Rhizobiaceae</taxon>
        <taxon>Endobacterium</taxon>
    </lineage>
</organism>
<protein>
    <recommendedName>
        <fullName evidence="2">arginine deiminase</fullName>
        <ecNumber evidence="2">3.5.3.6</ecNumber>
    </recommendedName>
</protein>
<name>A0A6A8AEC3_9HYPH</name>
<dbReference type="EMBL" id="WIXI01000050">
    <property type="protein sequence ID" value="MQY49129.1"/>
    <property type="molecule type" value="Genomic_DNA"/>
</dbReference>
<dbReference type="SUPFAM" id="SSF55909">
    <property type="entry name" value="Pentein"/>
    <property type="match status" value="1"/>
</dbReference>
<dbReference type="GO" id="GO:0016990">
    <property type="term" value="F:arginine deiminase activity"/>
    <property type="evidence" value="ECO:0007669"/>
    <property type="project" value="UniProtKB-EC"/>
</dbReference>
<keyword evidence="5" id="KW-1185">Reference proteome</keyword>
<dbReference type="RefSeq" id="WP_153358570.1">
    <property type="nucleotide sequence ID" value="NZ_JAYKOO010000008.1"/>
</dbReference>
<evidence type="ECO:0000256" key="2">
    <source>
        <dbReference type="ARBA" id="ARBA00012171"/>
    </source>
</evidence>
<evidence type="ECO:0000256" key="3">
    <source>
        <dbReference type="ARBA" id="ARBA00049429"/>
    </source>
</evidence>
<dbReference type="GO" id="GO:0016740">
    <property type="term" value="F:transferase activity"/>
    <property type="evidence" value="ECO:0007669"/>
    <property type="project" value="UniProtKB-KW"/>
</dbReference>
<dbReference type="Pfam" id="PF02274">
    <property type="entry name" value="ADI"/>
    <property type="match status" value="1"/>
</dbReference>
<accession>A0A6A8AEC3</accession>
<comment type="catalytic activity">
    <reaction evidence="3">
        <text>L-arginine + H2O = L-citrulline + NH4(+)</text>
        <dbReference type="Rhea" id="RHEA:19597"/>
        <dbReference type="ChEBI" id="CHEBI:15377"/>
        <dbReference type="ChEBI" id="CHEBI:28938"/>
        <dbReference type="ChEBI" id="CHEBI:32682"/>
        <dbReference type="ChEBI" id="CHEBI:57743"/>
        <dbReference type="EC" id="3.5.3.6"/>
    </reaction>
</comment>
<dbReference type="AlphaFoldDB" id="A0A6A8AEC3"/>
<gene>
    <name evidence="4" type="ORF">GAO09_24130</name>
</gene>
<evidence type="ECO:0000313" key="4">
    <source>
        <dbReference type="EMBL" id="MQY49129.1"/>
    </source>
</evidence>
<comment type="caution">
    <text evidence="4">The sequence shown here is derived from an EMBL/GenBank/DDBJ whole genome shotgun (WGS) entry which is preliminary data.</text>
</comment>
<dbReference type="EC" id="3.5.3.6" evidence="2"/>
<reference evidence="4 5" key="1">
    <citation type="submission" date="2019-11" db="EMBL/GenBank/DDBJ databases">
        <title>Genome analysis of Rhizobacterium cereale a novel genus and species isolated from maize roots in North Spain.</title>
        <authorList>
            <person name="Menendez E."/>
            <person name="Flores-Felix J.D."/>
            <person name="Ramirez-Bahena M.-H."/>
            <person name="Igual J.M."/>
            <person name="Garcia-Fraile P."/>
            <person name="Peix A."/>
            <person name="Velazquez E."/>
        </authorList>
    </citation>
    <scope>NUCLEOTIDE SEQUENCE [LARGE SCALE GENOMIC DNA]</scope>
    <source>
        <strain evidence="4 5">RZME27</strain>
    </source>
</reference>
<dbReference type="Proteomes" id="UP000435138">
    <property type="component" value="Unassembled WGS sequence"/>
</dbReference>
<evidence type="ECO:0000256" key="1">
    <source>
        <dbReference type="ARBA" id="ARBA00005213"/>
    </source>
</evidence>
<dbReference type="PANTHER" id="PTHR47271">
    <property type="entry name" value="ARGININE DEIMINASE"/>
    <property type="match status" value="1"/>
</dbReference>
<dbReference type="PANTHER" id="PTHR47271:SF2">
    <property type="entry name" value="ARGININE DEIMINASE"/>
    <property type="match status" value="1"/>
</dbReference>
<comment type="pathway">
    <text evidence="1">Amino-acid degradation; L-arginine degradation via ADI pathway; carbamoyl phosphate from L-arginine: step 1/2.</text>
</comment>
<evidence type="ECO:0000313" key="5">
    <source>
        <dbReference type="Proteomes" id="UP000435138"/>
    </source>
</evidence>
<keyword evidence="4" id="KW-0808">Transferase</keyword>
<dbReference type="Gene3D" id="3.75.10.10">
    <property type="entry name" value="L-arginine/glycine Amidinotransferase, Chain A"/>
    <property type="match status" value="1"/>
</dbReference>
<dbReference type="GO" id="GO:0019546">
    <property type="term" value="P:L-arginine deiminase pathway"/>
    <property type="evidence" value="ECO:0007669"/>
    <property type="project" value="TreeGrafter"/>
</dbReference>
<sequence length="294" mass="31740">MSDYGCQAMSERLLRVVMRRPGKSLLAADAAKWHYGPTFDASKAIEQHKVFVNLVEKSGAEVLWIEDDGDGLADSMFTHDPSLMTDKGAVILRMGKPLRSAEPDLHEKTYRDAGIPILGRIEAPGTVEGGDCIWVDHETLAIGRGVRSNQAGIEQMQAILGAIGVTVLGFDLPLWQGEEACLHLMSVMSPLAPKLALVHAPLMPAAFYMLLRERGYTLIHAPEADFADSNGLNLNVLPVTPNHVIMVSGFPATKAAMEAHGCTVETFEADALCIACEGGPTCLTRPILREKTPA</sequence>
<proteinExistence type="predicted"/>